<organism evidence="2 3">
    <name type="scientific">Durusdinium trenchii</name>
    <dbReference type="NCBI Taxonomy" id="1381693"/>
    <lineage>
        <taxon>Eukaryota</taxon>
        <taxon>Sar</taxon>
        <taxon>Alveolata</taxon>
        <taxon>Dinophyceae</taxon>
        <taxon>Suessiales</taxon>
        <taxon>Symbiodiniaceae</taxon>
        <taxon>Durusdinium</taxon>
    </lineage>
</organism>
<comment type="caution">
    <text evidence="2">The sequence shown here is derived from an EMBL/GenBank/DDBJ whole genome shotgun (WGS) entry which is preliminary data.</text>
</comment>
<dbReference type="EMBL" id="CAXAMN010000447">
    <property type="protein sequence ID" value="CAK8988689.1"/>
    <property type="molecule type" value="Genomic_DNA"/>
</dbReference>
<reference evidence="2 3" key="1">
    <citation type="submission" date="2024-02" db="EMBL/GenBank/DDBJ databases">
        <authorList>
            <person name="Chen Y."/>
            <person name="Shah S."/>
            <person name="Dougan E. K."/>
            <person name="Thang M."/>
            <person name="Chan C."/>
        </authorList>
    </citation>
    <scope>NUCLEOTIDE SEQUENCE [LARGE SCALE GENOMIC DNA]</scope>
</reference>
<name>A0ABP0HH64_9DINO</name>
<feature type="signal peptide" evidence="1">
    <location>
        <begin position="1"/>
        <end position="20"/>
    </location>
</feature>
<dbReference type="Proteomes" id="UP001642484">
    <property type="component" value="Unassembled WGS sequence"/>
</dbReference>
<feature type="chain" id="PRO_5046654738" evidence="1">
    <location>
        <begin position="21"/>
        <end position="1026"/>
    </location>
</feature>
<evidence type="ECO:0000256" key="1">
    <source>
        <dbReference type="SAM" id="SignalP"/>
    </source>
</evidence>
<gene>
    <name evidence="2" type="ORF">CCMP2556_LOCUS1359</name>
</gene>
<accession>A0ABP0HH64</accession>
<sequence length="1026" mass="111399">MLRSLLLLCNSLLKSVVCVGREFLQAWESGMRGVYKLESKATTGVKRHHELHNSDNDLQLCDDLAGKTLGTAIDNLLGRHKAITCDPCLMKSSALLDLIPDNEEPLPPTATKAAATVASSPCSTAAAPSVAAAAAAGVPEEEISVPSMFASFKPKAADVPAASKAKAKGKATAKVKAKAKASAGDIAGLSMFEKPKHTDDQCAGQSPKRQRVNNATKRVSMVENMEPLSKTCSMTEHMQTADATWCDEYKGKVESLLSFTPGESDADFKAEFIAETKELSVVLQGVRARKRTLNRRTEENKEQPMKVAEAMETALLKLNDFLKLINKGNSSSGDDCIHQLSELVDLGANFGPYVFVRAGKIKWNESCRDGLTWSAQLMTLSQSTSVVALSANCDELASLRGFIKTMSAEFPLESFRCQCKHIGDIVNACSTPPTDITSTLDTMKKAGTEASALVSFRCLPQGKKLMALAEEFASTKTHLVQFLKGMKDICFEADTCFDSLDGLNQEAACGKLQGLTSGMKKLLAQCDPSKDEGCAAAADDARKKLSHLALHLVSHHLKLDGLPWLQVTQVQTTALKATRTMSKPPAFPVLKMNYLLESSSTQKVSTLSELEKFYDCLGALAVQVDLNFRTVPGSATSQELRSIAVELCSSYTTWLHSKNALLVSNPSAFGVIQAFDEEVKHLITSSCFRTWAEAVDLPIQVVSKLVSTAWRVDSNALPDDMVQKAEDCIPNAQLLATGLEEGNGSESDITKSVKGATDFLSRIVKFSKVVQSDDADSPPSASGVIQLFDLMMSLGLASSSLEKDIKLDKTVLMQKAEELYKVIWSDEVRKHSQDNTIVEGQMLVDFLEGLHITMNKTFSFLADQHSQTLVNLQGELQHFKHFPETKEGNEEAFLSHWGTGDSYKKFSSLLDRLESSLSSPKADCEVMKVPVEQLAPSVQQAEAERKQCLLVVTVYAALKILWSQAAKCKSASLRPSVQKLLEFAKAKTVEVPPFVIKGLQQLLGTLQDAAAPSGKKRKSPECGANK</sequence>
<proteinExistence type="predicted"/>
<protein>
    <submittedName>
        <fullName evidence="2">Uncharacterized protein</fullName>
    </submittedName>
</protein>
<evidence type="ECO:0000313" key="3">
    <source>
        <dbReference type="Proteomes" id="UP001642484"/>
    </source>
</evidence>
<evidence type="ECO:0000313" key="2">
    <source>
        <dbReference type="EMBL" id="CAK8988689.1"/>
    </source>
</evidence>
<keyword evidence="3" id="KW-1185">Reference proteome</keyword>
<keyword evidence="1" id="KW-0732">Signal</keyword>